<evidence type="ECO:0000256" key="1">
    <source>
        <dbReference type="SAM" id="Phobius"/>
    </source>
</evidence>
<reference evidence="2" key="1">
    <citation type="journal article" date="2015" name="Nature">
        <title>Complex archaea that bridge the gap between prokaryotes and eukaryotes.</title>
        <authorList>
            <person name="Spang A."/>
            <person name="Saw J.H."/>
            <person name="Jorgensen S.L."/>
            <person name="Zaremba-Niedzwiedzka K."/>
            <person name="Martijn J."/>
            <person name="Lind A.E."/>
            <person name="van Eijk R."/>
            <person name="Schleper C."/>
            <person name="Guy L."/>
            <person name="Ettema T.J."/>
        </authorList>
    </citation>
    <scope>NUCLEOTIDE SEQUENCE</scope>
</reference>
<keyword evidence="1" id="KW-0472">Membrane</keyword>
<name>A0A0F9LNM1_9ZZZZ</name>
<accession>A0A0F9LNM1</accession>
<keyword evidence="1" id="KW-1133">Transmembrane helix</keyword>
<sequence>MNVNQFLVTANKSISSWLKNPGVQRAVAITMGFVWGMLVGVIVTLLIVVGV</sequence>
<dbReference type="AlphaFoldDB" id="A0A0F9LNM1"/>
<proteinExistence type="predicted"/>
<comment type="caution">
    <text evidence="2">The sequence shown here is derived from an EMBL/GenBank/DDBJ whole genome shotgun (WGS) entry which is preliminary data.</text>
</comment>
<evidence type="ECO:0000313" key="2">
    <source>
        <dbReference type="EMBL" id="KKM96689.1"/>
    </source>
</evidence>
<protein>
    <submittedName>
        <fullName evidence="2">Uncharacterized protein</fullName>
    </submittedName>
</protein>
<organism evidence="2">
    <name type="scientific">marine sediment metagenome</name>
    <dbReference type="NCBI Taxonomy" id="412755"/>
    <lineage>
        <taxon>unclassified sequences</taxon>
        <taxon>metagenomes</taxon>
        <taxon>ecological metagenomes</taxon>
    </lineage>
</organism>
<feature type="transmembrane region" description="Helical" evidence="1">
    <location>
        <begin position="26"/>
        <end position="49"/>
    </location>
</feature>
<dbReference type="EMBL" id="LAZR01005845">
    <property type="protein sequence ID" value="KKM96689.1"/>
    <property type="molecule type" value="Genomic_DNA"/>
</dbReference>
<gene>
    <name evidence="2" type="ORF">LCGC14_1175590</name>
</gene>
<keyword evidence="1" id="KW-0812">Transmembrane</keyword>